<dbReference type="STRING" id="6526.A0A2C9K7Q4"/>
<organism evidence="15 16">
    <name type="scientific">Biomphalaria glabrata</name>
    <name type="common">Bloodfluke planorb</name>
    <name type="synonym">Freshwater snail</name>
    <dbReference type="NCBI Taxonomy" id="6526"/>
    <lineage>
        <taxon>Eukaryota</taxon>
        <taxon>Metazoa</taxon>
        <taxon>Spiralia</taxon>
        <taxon>Lophotrochozoa</taxon>
        <taxon>Mollusca</taxon>
        <taxon>Gastropoda</taxon>
        <taxon>Heterobranchia</taxon>
        <taxon>Euthyneura</taxon>
        <taxon>Panpulmonata</taxon>
        <taxon>Hygrophila</taxon>
        <taxon>Lymnaeoidea</taxon>
        <taxon>Planorbidae</taxon>
        <taxon>Biomphalaria</taxon>
    </lineage>
</organism>
<evidence type="ECO:0000256" key="12">
    <source>
        <dbReference type="SAM" id="MobiDB-lite"/>
    </source>
</evidence>
<evidence type="ECO:0000256" key="1">
    <source>
        <dbReference type="ARBA" id="ARBA00004651"/>
    </source>
</evidence>
<keyword evidence="2" id="KW-1003">Cell membrane</keyword>
<comment type="subcellular location">
    <subcellularLocation>
        <location evidence="1">Cell membrane</location>
        <topology evidence="1">Multi-pass membrane protein</topology>
    </subcellularLocation>
</comment>
<evidence type="ECO:0000313" key="18">
    <source>
        <dbReference type="RefSeq" id="XP_055888834.1"/>
    </source>
</evidence>
<evidence type="ECO:0000313" key="16">
    <source>
        <dbReference type="Proteomes" id="UP000076420"/>
    </source>
</evidence>
<feature type="transmembrane region" description="Helical" evidence="13">
    <location>
        <begin position="231"/>
        <end position="255"/>
    </location>
</feature>
<dbReference type="KEGG" id="bgt:106056440"/>
<dbReference type="Proteomes" id="UP000076420">
    <property type="component" value="Unassembled WGS sequence"/>
</dbReference>
<dbReference type="OrthoDB" id="5962705at2759"/>
<keyword evidence="10 11" id="KW-0807">Transducer</keyword>
<dbReference type="GO" id="GO:0001607">
    <property type="term" value="F:neuromedin U receptor activity"/>
    <property type="evidence" value="ECO:0007669"/>
    <property type="project" value="InterPro"/>
</dbReference>
<keyword evidence="3 11" id="KW-0812">Transmembrane</keyword>
<feature type="region of interest" description="Disordered" evidence="12">
    <location>
        <begin position="435"/>
        <end position="461"/>
    </location>
</feature>
<feature type="transmembrane region" description="Helical" evidence="13">
    <location>
        <begin position="95"/>
        <end position="113"/>
    </location>
</feature>
<feature type="compositionally biased region" description="Low complexity" evidence="12">
    <location>
        <begin position="448"/>
        <end position="457"/>
    </location>
</feature>
<evidence type="ECO:0000256" key="2">
    <source>
        <dbReference type="ARBA" id="ARBA00022475"/>
    </source>
</evidence>
<dbReference type="Pfam" id="PF00001">
    <property type="entry name" value="7tm_1"/>
    <property type="match status" value="1"/>
</dbReference>
<feature type="transmembrane region" description="Helical" evidence="13">
    <location>
        <begin position="176"/>
        <end position="196"/>
    </location>
</feature>
<dbReference type="PROSITE" id="PS50262">
    <property type="entry name" value="G_PROTEIN_RECEP_F1_2"/>
    <property type="match status" value="1"/>
</dbReference>
<evidence type="ECO:0000256" key="3">
    <source>
        <dbReference type="ARBA" id="ARBA00022692"/>
    </source>
</evidence>
<keyword evidence="7" id="KW-1015">Disulfide bond</keyword>
<dbReference type="InterPro" id="IPR017452">
    <property type="entry name" value="GPCR_Rhodpsn_7TM"/>
</dbReference>
<evidence type="ECO:0000313" key="15">
    <source>
        <dbReference type="EnsemblMetazoa" id="BGLB016343-PA"/>
    </source>
</evidence>
<dbReference type="SUPFAM" id="SSF81321">
    <property type="entry name" value="Family A G protein-coupled receptor-like"/>
    <property type="match status" value="1"/>
</dbReference>
<keyword evidence="8 11" id="KW-0675">Receptor</keyword>
<dbReference type="PANTHER" id="PTHR24243:SF208">
    <property type="entry name" value="PYROKININ-1 RECEPTOR"/>
    <property type="match status" value="1"/>
</dbReference>
<keyword evidence="9" id="KW-0325">Glycoprotein</keyword>
<dbReference type="Proteomes" id="UP001165740">
    <property type="component" value="Chromosome 6"/>
</dbReference>
<feature type="transmembrane region" description="Helical" evidence="13">
    <location>
        <begin position="285"/>
        <end position="304"/>
    </location>
</feature>
<evidence type="ECO:0000256" key="13">
    <source>
        <dbReference type="SAM" id="Phobius"/>
    </source>
</evidence>
<dbReference type="VEuPathDB" id="VectorBase:BGLAX_046277"/>
<evidence type="ECO:0000256" key="8">
    <source>
        <dbReference type="ARBA" id="ARBA00023170"/>
    </source>
</evidence>
<name>A0A2C9K7Q4_BIOGL</name>
<evidence type="ECO:0000259" key="14">
    <source>
        <dbReference type="PROSITE" id="PS50262"/>
    </source>
</evidence>
<keyword evidence="6 13" id="KW-0472">Membrane</keyword>
<evidence type="ECO:0000256" key="4">
    <source>
        <dbReference type="ARBA" id="ARBA00022989"/>
    </source>
</evidence>
<proteinExistence type="inferred from homology"/>
<evidence type="ECO:0000256" key="11">
    <source>
        <dbReference type="RuleBase" id="RU000688"/>
    </source>
</evidence>
<accession>A0A2C9K7Q4</accession>
<sequence length="542" mass="61238">MMDQYMGILVIPDVHPNSSVNGSGSGTESSNSTFPTGTDEGQILLEILGAKRKELRFVVLLIVIYSVVFVTGIVGNVCTCVVIAKNAYMRTATNYYLFSLAMSDIFTLLFALPPELYSIWEAYPWHFGETFCIFKTFLMEMTSYTSVLTITSFTVERYIAICHPIKGQKSSRHSRAVKCIVSIWIVAACCALPYPIHTRVYTFVHHPLDHRPIQESVVCNIPFQWQQRMSYIFQVSTFVFFIIPMVVITGMYLLIGMRLRSSAMTASFKHQSLPSKTAASRARRAVLKMLVAVVIAFFVCWAPYHAQRLMTFYIERDQWTQELMLAQSHLFYISGVLYFLSCTVNPILYNLLSRKFRQAFKRTLCRCCFKLDSHSIPAFYKLKAKFVGTERRSPGLNNSNTCYLYPDNGIRLAKFTENDARKGLRHLPYGYAHPSTNETSLKNSSPTAAGGNSSGAHAHSDGRLHRICRHKYCSTRRAGMSPTGSTGPQVLATPNARTIISYPDILCHTRHSLNEPSVLVKERVSKSESVSHIFKSNVKVSW</sequence>
<reference evidence="15" key="1">
    <citation type="submission" date="2020-05" db="UniProtKB">
        <authorList>
            <consortium name="EnsemblMetazoa"/>
        </authorList>
    </citation>
    <scope>IDENTIFICATION</scope>
    <source>
        <strain evidence="15">BB02</strain>
    </source>
</reference>
<feature type="transmembrane region" description="Helical" evidence="13">
    <location>
        <begin position="330"/>
        <end position="352"/>
    </location>
</feature>
<feature type="compositionally biased region" description="Polar residues" evidence="12">
    <location>
        <begin position="435"/>
        <end position="447"/>
    </location>
</feature>
<evidence type="ECO:0000256" key="6">
    <source>
        <dbReference type="ARBA" id="ARBA00023136"/>
    </source>
</evidence>
<dbReference type="EnsemblMetazoa" id="BGLB016343-RA">
    <property type="protein sequence ID" value="BGLB016343-PA"/>
    <property type="gene ID" value="BGLB016343"/>
</dbReference>
<evidence type="ECO:0000256" key="5">
    <source>
        <dbReference type="ARBA" id="ARBA00023040"/>
    </source>
</evidence>
<dbReference type="PANTHER" id="PTHR24243">
    <property type="entry name" value="G-PROTEIN COUPLED RECEPTOR"/>
    <property type="match status" value="1"/>
</dbReference>
<evidence type="ECO:0000256" key="7">
    <source>
        <dbReference type="ARBA" id="ARBA00023157"/>
    </source>
</evidence>
<comment type="similarity">
    <text evidence="11">Belongs to the G-protein coupled receptor 1 family.</text>
</comment>
<dbReference type="VEuPathDB" id="VectorBase:BGLB016343"/>
<feature type="domain" description="G-protein coupled receptors family 1 profile" evidence="14">
    <location>
        <begin position="75"/>
        <end position="349"/>
    </location>
</feature>
<keyword evidence="17" id="KW-1185">Reference proteome</keyword>
<dbReference type="GO" id="GO:0005886">
    <property type="term" value="C:plasma membrane"/>
    <property type="evidence" value="ECO:0007669"/>
    <property type="project" value="UniProtKB-SubCell"/>
</dbReference>
<dbReference type="OMA" id="RHKYCSS"/>
<evidence type="ECO:0000256" key="10">
    <source>
        <dbReference type="ARBA" id="ARBA00023224"/>
    </source>
</evidence>
<dbReference type="PRINTS" id="PR00237">
    <property type="entry name" value="GPCRRHODOPSN"/>
</dbReference>
<feature type="transmembrane region" description="Helical" evidence="13">
    <location>
        <begin position="133"/>
        <end position="155"/>
    </location>
</feature>
<protein>
    <submittedName>
        <fullName evidence="18">Pyrokinin-1 receptor-like</fullName>
    </submittedName>
</protein>
<dbReference type="RefSeq" id="XP_055888834.1">
    <property type="nucleotide sequence ID" value="XM_056032859.1"/>
</dbReference>
<feature type="transmembrane region" description="Helical" evidence="13">
    <location>
        <begin position="57"/>
        <end position="83"/>
    </location>
</feature>
<keyword evidence="5 11" id="KW-0297">G-protein coupled receptor</keyword>
<dbReference type="AlphaFoldDB" id="A0A2C9K7Q4"/>
<gene>
    <name evidence="15" type="primary">106056440</name>
    <name evidence="18" type="synonym">LOC106056440</name>
</gene>
<dbReference type="InterPro" id="IPR005390">
    <property type="entry name" value="NeuromedU_rcpt"/>
</dbReference>
<dbReference type="PRINTS" id="PR01565">
    <property type="entry name" value="NEUROMEDINUR"/>
</dbReference>
<keyword evidence="4 13" id="KW-1133">Transmembrane helix</keyword>
<dbReference type="PROSITE" id="PS00237">
    <property type="entry name" value="G_PROTEIN_RECEP_F1_1"/>
    <property type="match status" value="1"/>
</dbReference>
<evidence type="ECO:0000256" key="9">
    <source>
        <dbReference type="ARBA" id="ARBA00023180"/>
    </source>
</evidence>
<dbReference type="CDD" id="cd15134">
    <property type="entry name" value="7tmA_capaR"/>
    <property type="match status" value="1"/>
</dbReference>
<reference evidence="18" key="2">
    <citation type="submission" date="2025-04" db="UniProtKB">
        <authorList>
            <consortium name="RefSeq"/>
        </authorList>
    </citation>
    <scope>IDENTIFICATION</scope>
</reference>
<dbReference type="InterPro" id="IPR000276">
    <property type="entry name" value="GPCR_Rhodpsn"/>
</dbReference>
<dbReference type="Gene3D" id="1.20.1070.10">
    <property type="entry name" value="Rhodopsin 7-helix transmembrane proteins"/>
    <property type="match status" value="1"/>
</dbReference>
<evidence type="ECO:0000313" key="17">
    <source>
        <dbReference type="Proteomes" id="UP001165740"/>
    </source>
</evidence>